<organism evidence="2 3">
    <name type="scientific">Ceratodon purpureus</name>
    <name type="common">Fire moss</name>
    <name type="synonym">Dicranum purpureum</name>
    <dbReference type="NCBI Taxonomy" id="3225"/>
    <lineage>
        <taxon>Eukaryota</taxon>
        <taxon>Viridiplantae</taxon>
        <taxon>Streptophyta</taxon>
        <taxon>Embryophyta</taxon>
        <taxon>Bryophyta</taxon>
        <taxon>Bryophytina</taxon>
        <taxon>Bryopsida</taxon>
        <taxon>Dicranidae</taxon>
        <taxon>Pseudoditrichales</taxon>
        <taxon>Ditrichaceae</taxon>
        <taxon>Ceratodon</taxon>
    </lineage>
</organism>
<evidence type="ECO:0008006" key="4">
    <source>
        <dbReference type="Google" id="ProtNLM"/>
    </source>
</evidence>
<feature type="signal peptide" evidence="1">
    <location>
        <begin position="1"/>
        <end position="27"/>
    </location>
</feature>
<evidence type="ECO:0000313" key="3">
    <source>
        <dbReference type="Proteomes" id="UP000822688"/>
    </source>
</evidence>
<proteinExistence type="predicted"/>
<feature type="chain" id="PRO_5035927964" description="Secreted protein" evidence="1">
    <location>
        <begin position="28"/>
        <end position="86"/>
    </location>
</feature>
<dbReference type="Proteomes" id="UP000822688">
    <property type="component" value="Chromosome V"/>
</dbReference>
<comment type="caution">
    <text evidence="2">The sequence shown here is derived from an EMBL/GenBank/DDBJ whole genome shotgun (WGS) entry which is preliminary data.</text>
</comment>
<keyword evidence="1" id="KW-0732">Signal</keyword>
<accession>A0A8T0HWE0</accession>
<evidence type="ECO:0000256" key="1">
    <source>
        <dbReference type="SAM" id="SignalP"/>
    </source>
</evidence>
<protein>
    <recommendedName>
        <fullName evidence="4">Secreted protein</fullName>
    </recommendedName>
</protein>
<gene>
    <name evidence="2" type="ORF">KC19_VG290900</name>
</gene>
<reference evidence="2" key="1">
    <citation type="submission" date="2020-06" db="EMBL/GenBank/DDBJ databases">
        <title>WGS assembly of Ceratodon purpureus strain R40.</title>
        <authorList>
            <person name="Carey S.B."/>
            <person name="Jenkins J."/>
            <person name="Shu S."/>
            <person name="Lovell J.T."/>
            <person name="Sreedasyam A."/>
            <person name="Maumus F."/>
            <person name="Tiley G.P."/>
            <person name="Fernandez-Pozo N."/>
            <person name="Barry K."/>
            <person name="Chen C."/>
            <person name="Wang M."/>
            <person name="Lipzen A."/>
            <person name="Daum C."/>
            <person name="Saski C.A."/>
            <person name="Payton A.C."/>
            <person name="Mcbreen J.C."/>
            <person name="Conrad R.E."/>
            <person name="Kollar L.M."/>
            <person name="Olsson S."/>
            <person name="Huttunen S."/>
            <person name="Landis J.B."/>
            <person name="Wickett N.J."/>
            <person name="Johnson M.G."/>
            <person name="Rensing S.A."/>
            <person name="Grimwood J."/>
            <person name="Schmutz J."/>
            <person name="Mcdaniel S.F."/>
        </authorList>
    </citation>
    <scope>NUCLEOTIDE SEQUENCE</scope>
    <source>
        <strain evidence="2">R40</strain>
    </source>
</reference>
<dbReference type="EMBL" id="CM026426">
    <property type="protein sequence ID" value="KAG0574783.1"/>
    <property type="molecule type" value="Genomic_DNA"/>
</dbReference>
<name>A0A8T0HWE0_CERPU</name>
<evidence type="ECO:0000313" key="2">
    <source>
        <dbReference type="EMBL" id="KAG0574783.1"/>
    </source>
</evidence>
<keyword evidence="3" id="KW-1185">Reference proteome</keyword>
<sequence>MDCKSMLLFKTASSLLFVSAWVSSICCLSPLHCRKALQVFPIHVPAGLIFNCVHDILLHINDNFCLHYSFALHDSMHLGQIQILQA</sequence>
<dbReference type="AlphaFoldDB" id="A0A8T0HWE0"/>